<evidence type="ECO:0000256" key="11">
    <source>
        <dbReference type="ARBA" id="ARBA00023098"/>
    </source>
</evidence>
<evidence type="ECO:0000256" key="12">
    <source>
        <dbReference type="ARBA" id="ARBA00023136"/>
    </source>
</evidence>
<dbReference type="FunFam" id="1.20.120.1760:FF:000033">
    <property type="entry name" value="CDP-alcohol phosphatidyltransferase"/>
    <property type="match status" value="1"/>
</dbReference>
<dbReference type="RefSeq" id="WP_109611962.1">
    <property type="nucleotide sequence ID" value="NZ_QGGG01000003.1"/>
</dbReference>
<keyword evidence="10 17" id="KW-1133">Transmembrane helix</keyword>
<dbReference type="InterPro" id="IPR000462">
    <property type="entry name" value="CDP-OH_P_trans"/>
</dbReference>
<evidence type="ECO:0000256" key="17">
    <source>
        <dbReference type="SAM" id="Phobius"/>
    </source>
</evidence>
<evidence type="ECO:0000256" key="7">
    <source>
        <dbReference type="ARBA" id="ARBA00022516"/>
    </source>
</evidence>
<evidence type="ECO:0000256" key="16">
    <source>
        <dbReference type="RuleBase" id="RU003750"/>
    </source>
</evidence>
<evidence type="ECO:0000256" key="2">
    <source>
        <dbReference type="ARBA" id="ARBA00005042"/>
    </source>
</evidence>
<dbReference type="InterPro" id="IPR048254">
    <property type="entry name" value="CDP_ALCOHOL_P_TRANSF_CS"/>
</dbReference>
<keyword evidence="12 17" id="KW-0472">Membrane</keyword>
<comment type="caution">
    <text evidence="18">The sequence shown here is derived from an EMBL/GenBank/DDBJ whole genome shotgun (WGS) entry which is preliminary data.</text>
</comment>
<dbReference type="PANTHER" id="PTHR14269">
    <property type="entry name" value="CDP-DIACYLGLYCEROL--GLYCEROL-3-PHOSPHATE 3-PHOSPHATIDYLTRANSFERASE-RELATED"/>
    <property type="match status" value="1"/>
</dbReference>
<dbReference type="InterPro" id="IPR004570">
    <property type="entry name" value="Phosphatidylglycerol_P_synth"/>
</dbReference>
<dbReference type="Gene3D" id="1.20.120.1760">
    <property type="match status" value="1"/>
</dbReference>
<dbReference type="EC" id="2.7.8.5" evidence="5"/>
<evidence type="ECO:0000256" key="15">
    <source>
        <dbReference type="ARBA" id="ARBA00048586"/>
    </source>
</evidence>
<dbReference type="PANTHER" id="PTHR14269:SF62">
    <property type="entry name" value="CDP-DIACYLGLYCEROL--GLYCEROL-3-PHOSPHATE 3-PHOSPHATIDYLTRANSFERASE 1, CHLOROPLASTIC"/>
    <property type="match status" value="1"/>
</dbReference>
<keyword evidence="13" id="KW-0594">Phospholipid biosynthesis</keyword>
<dbReference type="GO" id="GO:0008444">
    <property type="term" value="F:CDP-diacylglycerol-glycerol-3-phosphate 3-phosphatidyltransferase activity"/>
    <property type="evidence" value="ECO:0007669"/>
    <property type="project" value="UniProtKB-EC"/>
</dbReference>
<comment type="subcellular location">
    <subcellularLocation>
        <location evidence="1">Membrane</location>
        <topology evidence="1">Multi-pass membrane protein</topology>
    </subcellularLocation>
</comment>
<dbReference type="STRING" id="1192868.GCA_000304395_00813"/>
<evidence type="ECO:0000256" key="4">
    <source>
        <dbReference type="ARBA" id="ARBA00010441"/>
    </source>
</evidence>
<dbReference type="OrthoDB" id="9796672at2"/>
<feature type="transmembrane region" description="Helical" evidence="17">
    <location>
        <begin position="60"/>
        <end position="80"/>
    </location>
</feature>
<keyword evidence="7" id="KW-0444">Lipid biosynthesis</keyword>
<evidence type="ECO:0000256" key="9">
    <source>
        <dbReference type="ARBA" id="ARBA00022692"/>
    </source>
</evidence>
<organism evidence="18 19">
    <name type="scientific">Pseudaminobacter salicylatoxidans</name>
    <dbReference type="NCBI Taxonomy" id="93369"/>
    <lineage>
        <taxon>Bacteria</taxon>
        <taxon>Pseudomonadati</taxon>
        <taxon>Pseudomonadota</taxon>
        <taxon>Alphaproteobacteria</taxon>
        <taxon>Hyphomicrobiales</taxon>
        <taxon>Phyllobacteriaceae</taxon>
        <taxon>Pseudaminobacter</taxon>
    </lineage>
</organism>
<feature type="transmembrane region" description="Helical" evidence="17">
    <location>
        <begin position="12"/>
        <end position="39"/>
    </location>
</feature>
<keyword evidence="8 16" id="KW-0808">Transferase</keyword>
<proteinExistence type="inferred from homology"/>
<evidence type="ECO:0000256" key="6">
    <source>
        <dbReference type="ARBA" id="ARBA00014944"/>
    </source>
</evidence>
<dbReference type="EMBL" id="QGGG01000003">
    <property type="protein sequence ID" value="PWJ85182.1"/>
    <property type="molecule type" value="Genomic_DNA"/>
</dbReference>
<protein>
    <recommendedName>
        <fullName evidence="6">CDP-diacylglycerol--glycerol-3-phosphate 3-phosphatidyltransferase</fullName>
        <ecNumber evidence="5">2.7.8.5</ecNumber>
    </recommendedName>
</protein>
<dbReference type="PROSITE" id="PS00379">
    <property type="entry name" value="CDP_ALCOHOL_P_TRANSF"/>
    <property type="match status" value="1"/>
</dbReference>
<accession>A0A316C5Y1</accession>
<evidence type="ECO:0000256" key="8">
    <source>
        <dbReference type="ARBA" id="ARBA00022679"/>
    </source>
</evidence>
<dbReference type="InterPro" id="IPR050324">
    <property type="entry name" value="CDP-alcohol_PTase-I"/>
</dbReference>
<evidence type="ECO:0000313" key="19">
    <source>
        <dbReference type="Proteomes" id="UP000245396"/>
    </source>
</evidence>
<evidence type="ECO:0000256" key="13">
    <source>
        <dbReference type="ARBA" id="ARBA00023209"/>
    </source>
</evidence>
<keyword evidence="11" id="KW-0443">Lipid metabolism</keyword>
<dbReference type="AlphaFoldDB" id="A0A316C5Y1"/>
<evidence type="ECO:0000256" key="5">
    <source>
        <dbReference type="ARBA" id="ARBA00013170"/>
    </source>
</evidence>
<dbReference type="GO" id="GO:0016020">
    <property type="term" value="C:membrane"/>
    <property type="evidence" value="ECO:0007669"/>
    <property type="project" value="UniProtKB-SubCell"/>
</dbReference>
<comment type="similarity">
    <text evidence="4 16">Belongs to the CDP-alcohol phosphatidyltransferase class-I family.</text>
</comment>
<dbReference type="GO" id="GO:0046474">
    <property type="term" value="P:glycerophospholipid biosynthetic process"/>
    <property type="evidence" value="ECO:0007669"/>
    <property type="project" value="TreeGrafter"/>
</dbReference>
<dbReference type="InterPro" id="IPR043130">
    <property type="entry name" value="CDP-OH_PTrfase_TM_dom"/>
</dbReference>
<evidence type="ECO:0000256" key="1">
    <source>
        <dbReference type="ARBA" id="ARBA00004141"/>
    </source>
</evidence>
<evidence type="ECO:0000256" key="10">
    <source>
        <dbReference type="ARBA" id="ARBA00022989"/>
    </source>
</evidence>
<feature type="transmembrane region" description="Helical" evidence="17">
    <location>
        <begin position="86"/>
        <end position="110"/>
    </location>
</feature>
<feature type="transmembrane region" description="Helical" evidence="17">
    <location>
        <begin position="146"/>
        <end position="168"/>
    </location>
</feature>
<keyword evidence="9 17" id="KW-0812">Transmembrane</keyword>
<comment type="pathway">
    <text evidence="3">Lipid metabolism.</text>
</comment>
<comment type="pathway">
    <text evidence="2">Phospholipid metabolism; phosphatidylglycerol biosynthesis; phosphatidylglycerol from CDP-diacylglycerol: step 1/2.</text>
</comment>
<gene>
    <name evidence="18" type="ORF">C7441_10337</name>
</gene>
<dbReference type="PIRSF" id="PIRSF000847">
    <property type="entry name" value="Phos_ph_gly_syn"/>
    <property type="match status" value="1"/>
</dbReference>
<evidence type="ECO:0000256" key="14">
    <source>
        <dbReference type="ARBA" id="ARBA00023264"/>
    </source>
</evidence>
<evidence type="ECO:0000313" key="18">
    <source>
        <dbReference type="EMBL" id="PWJ85182.1"/>
    </source>
</evidence>
<feature type="transmembrane region" description="Helical" evidence="17">
    <location>
        <begin position="122"/>
        <end position="140"/>
    </location>
</feature>
<dbReference type="Pfam" id="PF01066">
    <property type="entry name" value="CDP-OH_P_transf"/>
    <property type="match status" value="1"/>
</dbReference>
<comment type="catalytic activity">
    <reaction evidence="15">
        <text>a CDP-1,2-diacyl-sn-glycerol + sn-glycerol 3-phosphate = a 1,2-diacyl-sn-glycero-3-phospho-(1'-sn-glycero-3'-phosphate) + CMP + H(+)</text>
        <dbReference type="Rhea" id="RHEA:12593"/>
        <dbReference type="ChEBI" id="CHEBI:15378"/>
        <dbReference type="ChEBI" id="CHEBI:57597"/>
        <dbReference type="ChEBI" id="CHEBI:58332"/>
        <dbReference type="ChEBI" id="CHEBI:60110"/>
        <dbReference type="ChEBI" id="CHEBI:60377"/>
        <dbReference type="EC" id="2.7.8.5"/>
    </reaction>
</comment>
<dbReference type="Proteomes" id="UP000245396">
    <property type="component" value="Unassembled WGS sequence"/>
</dbReference>
<evidence type="ECO:0000256" key="3">
    <source>
        <dbReference type="ARBA" id="ARBA00005189"/>
    </source>
</evidence>
<reference evidence="18 19" key="1">
    <citation type="submission" date="2018-05" db="EMBL/GenBank/DDBJ databases">
        <title>Genomic Encyclopedia of Type Strains, Phase IV (KMG-IV): sequencing the most valuable type-strain genomes for metagenomic binning, comparative biology and taxonomic classification.</title>
        <authorList>
            <person name="Goeker M."/>
        </authorList>
    </citation>
    <scope>NUCLEOTIDE SEQUENCE [LARGE SCALE GENOMIC DNA]</scope>
    <source>
        <strain evidence="18 19">DSM 6986</strain>
    </source>
</reference>
<keyword evidence="14" id="KW-1208">Phospholipid metabolism</keyword>
<keyword evidence="19" id="KW-1185">Reference proteome</keyword>
<sequence length="185" mass="19690">MTVANMITMVRFLLVPGVIYALLVGDAGWAFAGFVIAGISDAVDGFVARRFNQRTALGAYLDPIADKLLLVSVFIVLGYMNELPLWLVILVVSRDALIVGGVLLATVMANPVTMRPLLVSKVNTAAQIVLAGFVLAELAFGIHYSAIRLALILATGLLTAASAAAYLVDWLRHMNGYGEGRTPDS</sequence>
<name>A0A316C5Y1_PSESE</name>